<dbReference type="AlphaFoldDB" id="A0A6J8CTU0"/>
<organism evidence="1 2">
    <name type="scientific">Mytilus coruscus</name>
    <name type="common">Sea mussel</name>
    <dbReference type="NCBI Taxonomy" id="42192"/>
    <lineage>
        <taxon>Eukaryota</taxon>
        <taxon>Metazoa</taxon>
        <taxon>Spiralia</taxon>
        <taxon>Lophotrochozoa</taxon>
        <taxon>Mollusca</taxon>
        <taxon>Bivalvia</taxon>
        <taxon>Autobranchia</taxon>
        <taxon>Pteriomorphia</taxon>
        <taxon>Mytilida</taxon>
        <taxon>Mytiloidea</taxon>
        <taxon>Mytilidae</taxon>
        <taxon>Mytilinae</taxon>
        <taxon>Mytilus</taxon>
    </lineage>
</organism>
<reference evidence="1 2" key="1">
    <citation type="submission" date="2020-06" db="EMBL/GenBank/DDBJ databases">
        <authorList>
            <person name="Li R."/>
            <person name="Bekaert M."/>
        </authorList>
    </citation>
    <scope>NUCLEOTIDE SEQUENCE [LARGE SCALE GENOMIC DNA]</scope>
    <source>
        <strain evidence="2">wild</strain>
    </source>
</reference>
<evidence type="ECO:0000313" key="1">
    <source>
        <dbReference type="EMBL" id="CAC5398310.1"/>
    </source>
</evidence>
<keyword evidence="2" id="KW-1185">Reference proteome</keyword>
<dbReference type="EMBL" id="CACVKT020005880">
    <property type="protein sequence ID" value="CAC5398310.1"/>
    <property type="molecule type" value="Genomic_DNA"/>
</dbReference>
<dbReference type="Proteomes" id="UP000507470">
    <property type="component" value="Unassembled WGS sequence"/>
</dbReference>
<dbReference type="OrthoDB" id="5989494at2759"/>
<protein>
    <submittedName>
        <fullName evidence="1">Uncharacterized protein</fullName>
    </submittedName>
</protein>
<sequence length="479" mass="54991">MQAIGSDGDEATMNAIAVSFTSESFVNLLCASHKKENIEYKLKEMKSATPVIRHIVSDIFGTNVDSMLYQKGLIDSETTSEFDSRLRDLKTTWDHLVPTFHAWFVSNESEKFKSHLIKAVTDQAQLDGHFSNNRVESTNNNVKDWVGRSGKVTLPVFNRKVEEYVTCQQQEFEMAIYANGPYDLASTHIYLRKERHIWNGLNAEERKQVIKQFWKSNVQGRKLLDKYLGNLLEEMFEKAEGLLQSQDSILKTPGFEGVYVRHSQKIENVEPHLVTAVKTSGKIKCNNCSVYTALKICAHSIAAGEFYGCLKKFIEWRKKEKHDVDTTNLLIGGIRSGMKGKVKKPRRGGRTPLDKSKPTLVEERRPMVQGSIQTTLDAIDHLDKAEEPFDIIYLFQTRAILCFGCGVKFNREKEQNELVVRHFCEREFTIHGVKKCKSQYAYFHFQVTCIKKKKCRALTKHNLQLPQKQKNHFTPTGKR</sequence>
<gene>
    <name evidence="1" type="ORF">MCOR_32690</name>
</gene>
<evidence type="ECO:0000313" key="2">
    <source>
        <dbReference type="Proteomes" id="UP000507470"/>
    </source>
</evidence>
<name>A0A6J8CTU0_MYTCO</name>
<accession>A0A6J8CTU0</accession>
<proteinExistence type="predicted"/>